<proteinExistence type="predicted"/>
<evidence type="ECO:0000256" key="1">
    <source>
        <dbReference type="SAM" id="MobiDB-lite"/>
    </source>
</evidence>
<organism evidence="2 3">
    <name type="scientific">Thermus parvatiensis</name>
    <dbReference type="NCBI Taxonomy" id="456163"/>
    <lineage>
        <taxon>Bacteria</taxon>
        <taxon>Thermotogati</taxon>
        <taxon>Deinococcota</taxon>
        <taxon>Deinococci</taxon>
        <taxon>Thermales</taxon>
        <taxon>Thermaceae</taxon>
        <taxon>Thermus</taxon>
    </lineage>
</organism>
<feature type="compositionally biased region" description="Basic residues" evidence="1">
    <location>
        <begin position="118"/>
        <end position="129"/>
    </location>
</feature>
<dbReference type="EMBL" id="AIJQ01000011">
    <property type="protein sequence ID" value="EIA38937.1"/>
    <property type="molecule type" value="Genomic_DNA"/>
</dbReference>
<feature type="compositionally biased region" description="Low complexity" evidence="1">
    <location>
        <begin position="55"/>
        <end position="71"/>
    </location>
</feature>
<evidence type="ECO:0000313" key="3">
    <source>
        <dbReference type="Proteomes" id="UP000053186"/>
    </source>
</evidence>
<reference evidence="2 3" key="1">
    <citation type="journal article" date="2012" name="J. Bacteriol.">
        <title>Draft genome sequence of Thermus sp. strain RL, isolated from a hot water spring located atop the Himalayan ranges at Manikaran, India.</title>
        <authorList>
            <person name="Dwivedi V."/>
            <person name="Sangwan N."/>
            <person name="Nigam A."/>
            <person name="Garg N."/>
            <person name="Niharika N."/>
            <person name="Khurana P."/>
            <person name="Khurana J.P."/>
            <person name="Lal R."/>
        </authorList>
    </citation>
    <scope>NUCLEOTIDE SEQUENCE [LARGE SCALE GENOMIC DNA]</scope>
    <source>
        <strain evidence="2 3">RL</strain>
    </source>
</reference>
<feature type="region of interest" description="Disordered" evidence="1">
    <location>
        <begin position="1"/>
        <end position="150"/>
    </location>
</feature>
<comment type="caution">
    <text evidence="2">The sequence shown here is derived from an EMBL/GenBank/DDBJ whole genome shotgun (WGS) entry which is preliminary data.</text>
</comment>
<dbReference type="AlphaFoldDB" id="H7GGT6"/>
<feature type="compositionally biased region" description="Low complexity" evidence="1">
    <location>
        <begin position="132"/>
        <end position="150"/>
    </location>
</feature>
<name>H7GGT6_9DEIN</name>
<dbReference type="Proteomes" id="UP000053186">
    <property type="component" value="Unassembled WGS sequence"/>
</dbReference>
<evidence type="ECO:0000313" key="2">
    <source>
        <dbReference type="EMBL" id="EIA38937.1"/>
    </source>
</evidence>
<gene>
    <name evidence="2" type="ORF">RLTM_07183</name>
</gene>
<protein>
    <submittedName>
        <fullName evidence="2">Uncharacterized protein</fullName>
    </submittedName>
</protein>
<keyword evidence="3" id="KW-1185">Reference proteome</keyword>
<accession>H7GGT6</accession>
<sequence length="150" mass="15916">MGREVQGEPDQAVDGHLAHPLDLPASQKRPLRPGGEAQGGGLGEDLPGGRRAWRGARPGSPGGPRRVGSPAYPLPKGPQRASPLATPARAGKGECRTMSQAAARARQGSRPWLLGAPKKTRTPSPRKRWTNPPRARARPAASSRASLRRR</sequence>